<gene>
    <name evidence="2" type="ORF">L873DRAFT_1806041</name>
</gene>
<proteinExistence type="predicted"/>
<evidence type="ECO:0000313" key="3">
    <source>
        <dbReference type="Proteomes" id="UP000276215"/>
    </source>
</evidence>
<dbReference type="Proteomes" id="UP000276215">
    <property type="component" value="Unassembled WGS sequence"/>
</dbReference>
<sequence>PQGQRKITSCKVRFYEEKPNQKTSQARGPRCNQTDRRRNESEKKAKAEARQAIQARRNVGKSKTKVTRKCVCVQKVAPANKERRSQKTGPIRPTVSQLAEQKNRLKRREAIVRKQTRVFDWVIPPHTHKTQP</sequence>
<organism evidence="2 3">
    <name type="scientific">Choiromyces venosus 120613-1</name>
    <dbReference type="NCBI Taxonomy" id="1336337"/>
    <lineage>
        <taxon>Eukaryota</taxon>
        <taxon>Fungi</taxon>
        <taxon>Dikarya</taxon>
        <taxon>Ascomycota</taxon>
        <taxon>Pezizomycotina</taxon>
        <taxon>Pezizomycetes</taxon>
        <taxon>Pezizales</taxon>
        <taxon>Tuberaceae</taxon>
        <taxon>Choiromyces</taxon>
    </lineage>
</organism>
<feature type="compositionally biased region" description="Basic and acidic residues" evidence="1">
    <location>
        <begin position="33"/>
        <end position="49"/>
    </location>
</feature>
<dbReference type="EMBL" id="ML120384">
    <property type="protein sequence ID" value="RPA99886.1"/>
    <property type="molecule type" value="Genomic_DNA"/>
</dbReference>
<feature type="non-terminal residue" evidence="2">
    <location>
        <position position="1"/>
    </location>
</feature>
<reference evidence="2 3" key="1">
    <citation type="journal article" date="2018" name="Nat. Ecol. Evol.">
        <title>Pezizomycetes genomes reveal the molecular basis of ectomycorrhizal truffle lifestyle.</title>
        <authorList>
            <person name="Murat C."/>
            <person name="Payen T."/>
            <person name="Noel B."/>
            <person name="Kuo A."/>
            <person name="Morin E."/>
            <person name="Chen J."/>
            <person name="Kohler A."/>
            <person name="Krizsan K."/>
            <person name="Balestrini R."/>
            <person name="Da Silva C."/>
            <person name="Montanini B."/>
            <person name="Hainaut M."/>
            <person name="Levati E."/>
            <person name="Barry K.W."/>
            <person name="Belfiori B."/>
            <person name="Cichocki N."/>
            <person name="Clum A."/>
            <person name="Dockter R.B."/>
            <person name="Fauchery L."/>
            <person name="Guy J."/>
            <person name="Iotti M."/>
            <person name="Le Tacon F."/>
            <person name="Lindquist E.A."/>
            <person name="Lipzen A."/>
            <person name="Malagnac F."/>
            <person name="Mello A."/>
            <person name="Molinier V."/>
            <person name="Miyauchi S."/>
            <person name="Poulain J."/>
            <person name="Riccioni C."/>
            <person name="Rubini A."/>
            <person name="Sitrit Y."/>
            <person name="Splivallo R."/>
            <person name="Traeger S."/>
            <person name="Wang M."/>
            <person name="Zifcakova L."/>
            <person name="Wipf D."/>
            <person name="Zambonelli A."/>
            <person name="Paolocci F."/>
            <person name="Nowrousian M."/>
            <person name="Ottonello S."/>
            <person name="Baldrian P."/>
            <person name="Spatafora J.W."/>
            <person name="Henrissat B."/>
            <person name="Nagy L.G."/>
            <person name="Aury J.M."/>
            <person name="Wincker P."/>
            <person name="Grigoriev I.V."/>
            <person name="Bonfante P."/>
            <person name="Martin F.M."/>
        </authorList>
    </citation>
    <scope>NUCLEOTIDE SEQUENCE [LARGE SCALE GENOMIC DNA]</scope>
    <source>
        <strain evidence="2 3">120613-1</strain>
    </source>
</reference>
<dbReference type="AlphaFoldDB" id="A0A3N4JNY6"/>
<keyword evidence="3" id="KW-1185">Reference proteome</keyword>
<protein>
    <submittedName>
        <fullName evidence="2">Uncharacterized protein</fullName>
    </submittedName>
</protein>
<evidence type="ECO:0000313" key="2">
    <source>
        <dbReference type="EMBL" id="RPA99886.1"/>
    </source>
</evidence>
<name>A0A3N4JNY6_9PEZI</name>
<accession>A0A3N4JNY6</accession>
<feature type="region of interest" description="Disordered" evidence="1">
    <location>
        <begin position="1"/>
        <end position="66"/>
    </location>
</feature>
<evidence type="ECO:0000256" key="1">
    <source>
        <dbReference type="SAM" id="MobiDB-lite"/>
    </source>
</evidence>